<dbReference type="EMBL" id="FRAA01000002">
    <property type="protein sequence ID" value="SHK03948.1"/>
    <property type="molecule type" value="Genomic_DNA"/>
</dbReference>
<accession>A0A1M6P7N7</accession>
<keyword evidence="2" id="KW-0560">Oxidoreductase</keyword>
<dbReference type="PRINTS" id="PR00080">
    <property type="entry name" value="SDRFAMILY"/>
</dbReference>
<dbReference type="RefSeq" id="WP_073121681.1">
    <property type="nucleotide sequence ID" value="NZ_FRAA01000002.1"/>
</dbReference>
<sequence length="268" mass="29975">MNQQQVIFITGASSGIGQSCFDYLFGKGHRVYGTSRRPSGDNPFLLKMDVTKPKSIAAAVQTVIDKEGRIDVLINNAGISVIGPAELTHPDDARQQLETNFWGVVNTNNAILPHMRQQKSGKIIHISSVMGLFAIPNQAYYAASKHALEGYAEALRMELHPTNIQVALIQPGDFMTEISQNRILSIADDSTEYQLGYNRALEVIVKGERNGNNPIKVAKLIHRIIQKPKLKLRYAIGKPLDLLAAKLKPILPQRLFQWIIMDHFRQNR</sequence>
<keyword evidence="5" id="KW-1185">Reference proteome</keyword>
<dbReference type="InterPro" id="IPR036291">
    <property type="entry name" value="NAD(P)-bd_dom_sf"/>
</dbReference>
<reference evidence="5" key="1">
    <citation type="submission" date="2016-11" db="EMBL/GenBank/DDBJ databases">
        <authorList>
            <person name="Varghese N."/>
            <person name="Submissions S."/>
        </authorList>
    </citation>
    <scope>NUCLEOTIDE SEQUENCE [LARGE SCALE GENOMIC DNA]</scope>
    <source>
        <strain evidence="5">DSM 26134</strain>
    </source>
</reference>
<dbReference type="PROSITE" id="PS00061">
    <property type="entry name" value="ADH_SHORT"/>
    <property type="match status" value="1"/>
</dbReference>
<dbReference type="PRINTS" id="PR00081">
    <property type="entry name" value="GDHRDH"/>
</dbReference>
<dbReference type="InterPro" id="IPR002347">
    <property type="entry name" value="SDR_fam"/>
</dbReference>
<dbReference type="InterPro" id="IPR020904">
    <property type="entry name" value="Sc_DH/Rdtase_CS"/>
</dbReference>
<dbReference type="PANTHER" id="PTHR43976:SF16">
    <property type="entry name" value="SHORT-CHAIN DEHYDROGENASE_REDUCTASE FAMILY PROTEIN"/>
    <property type="match status" value="1"/>
</dbReference>
<dbReference type="SUPFAM" id="SSF51735">
    <property type="entry name" value="NAD(P)-binding Rossmann-fold domains"/>
    <property type="match status" value="1"/>
</dbReference>
<dbReference type="Proteomes" id="UP000184474">
    <property type="component" value="Unassembled WGS sequence"/>
</dbReference>
<dbReference type="AlphaFoldDB" id="A0A1M6P7N7"/>
<dbReference type="Pfam" id="PF00106">
    <property type="entry name" value="adh_short"/>
    <property type="match status" value="1"/>
</dbReference>
<dbReference type="PANTHER" id="PTHR43976">
    <property type="entry name" value="SHORT CHAIN DEHYDROGENASE"/>
    <property type="match status" value="1"/>
</dbReference>
<evidence type="ECO:0000313" key="5">
    <source>
        <dbReference type="Proteomes" id="UP000184474"/>
    </source>
</evidence>
<protein>
    <submittedName>
        <fullName evidence="4">NADP-dependent 3-hydroxy acid dehydrogenase YdfG</fullName>
    </submittedName>
</protein>
<dbReference type="InterPro" id="IPR051911">
    <property type="entry name" value="SDR_oxidoreductase"/>
</dbReference>
<evidence type="ECO:0000256" key="2">
    <source>
        <dbReference type="ARBA" id="ARBA00023002"/>
    </source>
</evidence>
<name>A0A1M6P7N7_REIAG</name>
<dbReference type="STRING" id="156994.SAMN04488028_102580"/>
<dbReference type="CDD" id="cd05374">
    <property type="entry name" value="17beta-HSD-like_SDR_c"/>
    <property type="match status" value="1"/>
</dbReference>
<evidence type="ECO:0000256" key="1">
    <source>
        <dbReference type="ARBA" id="ARBA00006484"/>
    </source>
</evidence>
<evidence type="ECO:0000313" key="4">
    <source>
        <dbReference type="EMBL" id="SHK03948.1"/>
    </source>
</evidence>
<proteinExistence type="inferred from homology"/>
<dbReference type="GO" id="GO:0016491">
    <property type="term" value="F:oxidoreductase activity"/>
    <property type="evidence" value="ECO:0007669"/>
    <property type="project" value="UniProtKB-KW"/>
</dbReference>
<evidence type="ECO:0000256" key="3">
    <source>
        <dbReference type="RuleBase" id="RU000363"/>
    </source>
</evidence>
<organism evidence="4 5">
    <name type="scientific">Reichenbachiella agariperforans</name>
    <dbReference type="NCBI Taxonomy" id="156994"/>
    <lineage>
        <taxon>Bacteria</taxon>
        <taxon>Pseudomonadati</taxon>
        <taxon>Bacteroidota</taxon>
        <taxon>Cytophagia</taxon>
        <taxon>Cytophagales</taxon>
        <taxon>Reichenbachiellaceae</taxon>
        <taxon>Reichenbachiella</taxon>
    </lineage>
</organism>
<comment type="similarity">
    <text evidence="1 3">Belongs to the short-chain dehydrogenases/reductases (SDR) family.</text>
</comment>
<dbReference type="Gene3D" id="3.40.50.720">
    <property type="entry name" value="NAD(P)-binding Rossmann-like Domain"/>
    <property type="match status" value="1"/>
</dbReference>
<gene>
    <name evidence="4" type="ORF">SAMN04488028_102580</name>
</gene>